<evidence type="ECO:0000313" key="1">
    <source>
        <dbReference type="EMBL" id="BAU55106.1"/>
    </source>
</evidence>
<gene>
    <name evidence="1" type="ORF">MgSA37_03287</name>
</gene>
<organism evidence="1 2">
    <name type="scientific">Mucilaginibacter gotjawali</name>
    <dbReference type="NCBI Taxonomy" id="1550579"/>
    <lineage>
        <taxon>Bacteria</taxon>
        <taxon>Pseudomonadati</taxon>
        <taxon>Bacteroidota</taxon>
        <taxon>Sphingobacteriia</taxon>
        <taxon>Sphingobacteriales</taxon>
        <taxon>Sphingobacteriaceae</taxon>
        <taxon>Mucilaginibacter</taxon>
    </lineage>
</organism>
<dbReference type="EMBL" id="AP017313">
    <property type="protein sequence ID" value="BAU55106.1"/>
    <property type="molecule type" value="Genomic_DNA"/>
</dbReference>
<sequence length="164" mass="17752">MKAQINLKLCVAIVICIFIAACKGKASSGSTASSTAASPAASGSVTANAKKSNSVIDSLNITDADEKKVCTLYDECITVYLDEMKALAADTSKLDSQERNAIEKKYQDKIKELQPQIDNLKKNFQAYPAEAFKFASFSAYESKRIMAVLPGYESAILKKYGVTK</sequence>
<dbReference type="KEGG" id="mgot:MgSA37_03287"/>
<name>A0A110B3C7_9SPHI</name>
<protein>
    <submittedName>
        <fullName evidence="1">Uncharacterized protein</fullName>
    </submittedName>
</protein>
<dbReference type="PROSITE" id="PS51257">
    <property type="entry name" value="PROKAR_LIPOPROTEIN"/>
    <property type="match status" value="1"/>
</dbReference>
<reference evidence="1 2" key="1">
    <citation type="submission" date="2015-12" db="EMBL/GenBank/DDBJ databases">
        <title>Genome sequence of Mucilaginibacter gotjawali.</title>
        <authorList>
            <person name="Lee J.S."/>
            <person name="Lee K.C."/>
            <person name="Kim K.K."/>
            <person name="Lee B.W."/>
        </authorList>
    </citation>
    <scope>NUCLEOTIDE SEQUENCE [LARGE SCALE GENOMIC DNA]</scope>
    <source>
        <strain evidence="1 2">SA3-7</strain>
    </source>
</reference>
<keyword evidence="2" id="KW-1185">Reference proteome</keyword>
<dbReference type="RefSeq" id="WP_157750595.1">
    <property type="nucleotide sequence ID" value="NZ_AP017313.1"/>
</dbReference>
<proteinExistence type="predicted"/>
<accession>A0A110B3C7</accession>
<evidence type="ECO:0000313" key="2">
    <source>
        <dbReference type="Proteomes" id="UP000218263"/>
    </source>
</evidence>
<dbReference type="AlphaFoldDB" id="A0A110B3C7"/>
<dbReference type="Proteomes" id="UP000218263">
    <property type="component" value="Chromosome"/>
</dbReference>